<dbReference type="PANTHER" id="PTHR14359:SF6">
    <property type="entry name" value="PHOSPHOPANTOTHENOYLCYSTEINE DECARBOXYLASE"/>
    <property type="match status" value="1"/>
</dbReference>
<keyword evidence="1 3" id="KW-0210">Decarboxylase</keyword>
<keyword evidence="3 4" id="KW-0436">Ligase</keyword>
<feature type="domain" description="Flavoprotein" evidence="5">
    <location>
        <begin position="6"/>
        <end position="176"/>
    </location>
</feature>
<feature type="region of interest" description="Phosphopantothenoylcysteine decarboxylase" evidence="3">
    <location>
        <begin position="1"/>
        <end position="188"/>
    </location>
</feature>
<feature type="binding site" evidence="3">
    <location>
        <position position="337"/>
    </location>
    <ligand>
        <name>CTP</name>
        <dbReference type="ChEBI" id="CHEBI:37563"/>
    </ligand>
</feature>
<comment type="similarity">
    <text evidence="3 4">In the N-terminal section; belongs to the HFCD (homo-oligomeric flavin containing Cys decarboxylase) superfamily.</text>
</comment>
<dbReference type="EMBL" id="BAABEZ010000014">
    <property type="protein sequence ID" value="GAA4452554.1"/>
    <property type="molecule type" value="Genomic_DNA"/>
</dbReference>
<keyword evidence="8" id="KW-1185">Reference proteome</keyword>
<evidence type="ECO:0000256" key="2">
    <source>
        <dbReference type="ARBA" id="ARBA00023239"/>
    </source>
</evidence>
<organism evidence="7 8">
    <name type="scientific">Rurimicrobium arvi</name>
    <dbReference type="NCBI Taxonomy" id="2049916"/>
    <lineage>
        <taxon>Bacteria</taxon>
        <taxon>Pseudomonadati</taxon>
        <taxon>Bacteroidota</taxon>
        <taxon>Chitinophagia</taxon>
        <taxon>Chitinophagales</taxon>
        <taxon>Chitinophagaceae</taxon>
        <taxon>Rurimicrobium</taxon>
    </lineage>
</organism>
<feature type="binding site" evidence="3">
    <location>
        <position position="288"/>
    </location>
    <ligand>
        <name>CTP</name>
        <dbReference type="ChEBI" id="CHEBI:37563"/>
    </ligand>
</feature>
<comment type="pathway">
    <text evidence="3 4">Cofactor biosynthesis; coenzyme A biosynthesis; CoA from (R)-pantothenate: step 2/5.</text>
</comment>
<evidence type="ECO:0000313" key="8">
    <source>
        <dbReference type="Proteomes" id="UP001501410"/>
    </source>
</evidence>
<evidence type="ECO:0000256" key="3">
    <source>
        <dbReference type="HAMAP-Rule" id="MF_02225"/>
    </source>
</evidence>
<dbReference type="EC" id="4.1.1.36" evidence="3"/>
<proteinExistence type="inferred from homology"/>
<sequence>MHLSDKKIVLGISGSIAAYKTPELVRQLVKAGAEVQVICTDAAASFVSPLSLTTVSGKKVLHNISEGDSWNNHVALGYWADMILIAPCSANTLAKLANGICDNLLCAVYLSARAPVCIAPAMDEDMWHHASTRNNLRKLESFGNTIIPVGYGALASGLTGEGRMAEPAEIVQFLSRMLNKEQPLAGKKALVTAGPTYERIDPVRFIGNFSTGKMGIALAESLARQGASVQLILGPTHLRPSGNQIKVTPVESAAEMFEHAKAAFEEADIAILSAAVADYRAAEIADQKIKKKGETLTITLEKNKDILAYLGSVKRKDQILAGFALETENEIENAARKRVEKKADFIVLNSLNDKGAGFGTDTNKVSILSADGVTSLPLLSKADTADAIVTAITQTLTNHAT</sequence>
<keyword evidence="3 4" id="KW-0288">FMN</keyword>
<dbReference type="Gene3D" id="3.40.50.10300">
    <property type="entry name" value="CoaB-like"/>
    <property type="match status" value="1"/>
</dbReference>
<evidence type="ECO:0000256" key="4">
    <source>
        <dbReference type="RuleBase" id="RU364078"/>
    </source>
</evidence>
<feature type="binding site" evidence="3">
    <location>
        <position position="341"/>
    </location>
    <ligand>
        <name>CTP</name>
        <dbReference type="ChEBI" id="CHEBI:37563"/>
    </ligand>
</feature>
<keyword evidence="3 4" id="KW-0285">Flavoprotein</keyword>
<reference evidence="8" key="1">
    <citation type="journal article" date="2019" name="Int. J. Syst. Evol. Microbiol.">
        <title>The Global Catalogue of Microorganisms (GCM) 10K type strain sequencing project: providing services to taxonomists for standard genome sequencing and annotation.</title>
        <authorList>
            <consortium name="The Broad Institute Genomics Platform"/>
            <consortium name="The Broad Institute Genome Sequencing Center for Infectious Disease"/>
            <person name="Wu L."/>
            <person name="Ma J."/>
        </authorList>
    </citation>
    <scope>NUCLEOTIDE SEQUENCE [LARGE SCALE GENOMIC DNA]</scope>
    <source>
        <strain evidence="8">JCM 31921</strain>
    </source>
</reference>
<dbReference type="InterPro" id="IPR005252">
    <property type="entry name" value="CoaBC"/>
</dbReference>
<dbReference type="SUPFAM" id="SSF52507">
    <property type="entry name" value="Homo-oligomeric flavin-containing Cys decarboxylases, HFCD"/>
    <property type="match status" value="1"/>
</dbReference>
<dbReference type="Pfam" id="PF02441">
    <property type="entry name" value="Flavoprotein"/>
    <property type="match status" value="1"/>
</dbReference>
<comment type="catalytic activity">
    <reaction evidence="3 4">
        <text>(R)-4'-phosphopantothenate + L-cysteine + CTP = N-[(R)-4-phosphopantothenoyl]-L-cysteine + CMP + diphosphate + H(+)</text>
        <dbReference type="Rhea" id="RHEA:19397"/>
        <dbReference type="ChEBI" id="CHEBI:10986"/>
        <dbReference type="ChEBI" id="CHEBI:15378"/>
        <dbReference type="ChEBI" id="CHEBI:33019"/>
        <dbReference type="ChEBI" id="CHEBI:35235"/>
        <dbReference type="ChEBI" id="CHEBI:37563"/>
        <dbReference type="ChEBI" id="CHEBI:59458"/>
        <dbReference type="ChEBI" id="CHEBI:60377"/>
        <dbReference type="EC" id="6.3.2.5"/>
    </reaction>
</comment>
<dbReference type="Pfam" id="PF04127">
    <property type="entry name" value="DFP"/>
    <property type="match status" value="1"/>
</dbReference>
<keyword evidence="3" id="KW-0479">Metal-binding</keyword>
<dbReference type="HAMAP" id="MF_02225">
    <property type="entry name" value="CoaBC"/>
    <property type="match status" value="1"/>
</dbReference>
<evidence type="ECO:0000259" key="6">
    <source>
        <dbReference type="Pfam" id="PF04127"/>
    </source>
</evidence>
<feature type="binding site" evidence="3">
    <location>
        <position position="323"/>
    </location>
    <ligand>
        <name>CTP</name>
        <dbReference type="ChEBI" id="CHEBI:37563"/>
    </ligand>
</feature>
<comment type="function">
    <text evidence="3">Catalyzes two sequential steps in the biosynthesis of coenzyme A. In the first step cysteine is conjugated to 4'-phosphopantothenate to form 4-phosphopantothenoylcysteine. In the second step the latter compound is decarboxylated to form 4'-phosphopantotheine.</text>
</comment>
<dbReference type="SUPFAM" id="SSF102645">
    <property type="entry name" value="CoaB-like"/>
    <property type="match status" value="1"/>
</dbReference>
<evidence type="ECO:0000256" key="1">
    <source>
        <dbReference type="ARBA" id="ARBA00022793"/>
    </source>
</evidence>
<comment type="caution">
    <text evidence="7">The sequence shown here is derived from an EMBL/GenBank/DDBJ whole genome shotgun (WGS) entry which is preliminary data.</text>
</comment>
<dbReference type="Proteomes" id="UP001501410">
    <property type="component" value="Unassembled WGS sequence"/>
</dbReference>
<evidence type="ECO:0000313" key="7">
    <source>
        <dbReference type="EMBL" id="GAA4452554.1"/>
    </source>
</evidence>
<dbReference type="NCBIfam" id="TIGR00521">
    <property type="entry name" value="coaBC_dfp"/>
    <property type="match status" value="1"/>
</dbReference>
<dbReference type="EC" id="6.3.2.5" evidence="3"/>
<keyword evidence="3" id="KW-0511">Multifunctional enzyme</keyword>
<evidence type="ECO:0000259" key="5">
    <source>
        <dbReference type="Pfam" id="PF02441"/>
    </source>
</evidence>
<comment type="caution">
    <text evidence="3">Lacks conserved residue(s) required for the propagation of feature annotation.</text>
</comment>
<dbReference type="PANTHER" id="PTHR14359">
    <property type="entry name" value="HOMO-OLIGOMERIC FLAVIN CONTAINING CYS DECARBOXYLASE FAMILY"/>
    <property type="match status" value="1"/>
</dbReference>
<name>A0ABP8MPY7_9BACT</name>
<dbReference type="InterPro" id="IPR036551">
    <property type="entry name" value="Flavin_trans-like"/>
</dbReference>
<feature type="region of interest" description="Phosphopantothenate--cysteine ligase" evidence="3">
    <location>
        <begin position="189"/>
        <end position="401"/>
    </location>
</feature>
<keyword evidence="3" id="KW-0460">Magnesium</keyword>
<dbReference type="Gene3D" id="3.40.50.1950">
    <property type="entry name" value="Flavin prenyltransferase-like"/>
    <property type="match status" value="1"/>
</dbReference>
<protein>
    <recommendedName>
        <fullName evidence="3">Coenzyme A biosynthesis bifunctional protein CoaBC</fullName>
    </recommendedName>
    <alternativeName>
        <fullName evidence="3">DNA/pantothenate metabolism flavoprotein</fullName>
    </alternativeName>
    <alternativeName>
        <fullName evidence="3">Phosphopantothenoylcysteine synthetase/decarboxylase</fullName>
        <shortName evidence="3">PPCS-PPCDC</shortName>
    </alternativeName>
    <domain>
        <recommendedName>
            <fullName evidence="3">Phosphopantothenoylcysteine decarboxylase</fullName>
            <shortName evidence="3">PPC decarboxylase</shortName>
            <shortName evidence="3">PPC-DC</shortName>
            <ecNumber evidence="3">4.1.1.36</ecNumber>
        </recommendedName>
        <alternativeName>
            <fullName evidence="3">CoaC</fullName>
        </alternativeName>
    </domain>
    <domain>
        <recommendedName>
            <fullName evidence="3">Phosphopantothenate--cysteine ligase</fullName>
            <ecNumber evidence="3">6.3.2.5</ecNumber>
        </recommendedName>
        <alternativeName>
            <fullName evidence="3">CoaB</fullName>
        </alternativeName>
        <alternativeName>
            <fullName evidence="3">Phosphopantothenoylcysteine synthetase</fullName>
            <shortName evidence="3">PPC synthetase</shortName>
            <shortName evidence="3">PPC-S</shortName>
        </alternativeName>
    </domain>
</protein>
<comment type="catalytic activity">
    <reaction evidence="3 4">
        <text>N-[(R)-4-phosphopantothenoyl]-L-cysteine + H(+) = (R)-4'-phosphopantetheine + CO2</text>
        <dbReference type="Rhea" id="RHEA:16793"/>
        <dbReference type="ChEBI" id="CHEBI:15378"/>
        <dbReference type="ChEBI" id="CHEBI:16526"/>
        <dbReference type="ChEBI" id="CHEBI:59458"/>
        <dbReference type="ChEBI" id="CHEBI:61723"/>
        <dbReference type="EC" id="4.1.1.36"/>
    </reaction>
</comment>
<accession>A0ABP8MPY7</accession>
<comment type="function">
    <text evidence="4">Catalyzes two steps in the biosynthesis of coenzyme A. In the first step cysteine is conjugated to 4'-phosphopantothenate to form 4-phosphopantothenoylcysteine, in the latter compound is decarboxylated to form 4'-phosphopantotheine.</text>
</comment>
<feature type="binding site" evidence="3">
    <location>
        <position position="278"/>
    </location>
    <ligand>
        <name>CTP</name>
        <dbReference type="ChEBI" id="CHEBI:37563"/>
    </ligand>
</feature>
<comment type="similarity">
    <text evidence="3 4">In the C-terminal section; belongs to the PPC synthetase family.</text>
</comment>
<dbReference type="InterPro" id="IPR035929">
    <property type="entry name" value="CoaB-like_sf"/>
</dbReference>
<comment type="pathway">
    <text evidence="3 4">Cofactor biosynthesis; coenzyme A biosynthesis; CoA from (R)-pantothenate: step 3/5.</text>
</comment>
<feature type="domain" description="DNA/pantothenate metabolism flavoprotein C-terminal" evidence="6">
    <location>
        <begin position="184"/>
        <end position="394"/>
    </location>
</feature>
<comment type="cofactor">
    <cofactor evidence="3">
        <name>Mg(2+)</name>
        <dbReference type="ChEBI" id="CHEBI:18420"/>
    </cofactor>
</comment>
<keyword evidence="2 3" id="KW-0456">Lyase</keyword>
<dbReference type="InterPro" id="IPR003382">
    <property type="entry name" value="Flavoprotein"/>
</dbReference>
<comment type="cofactor">
    <cofactor evidence="3">
        <name>FMN</name>
        <dbReference type="ChEBI" id="CHEBI:58210"/>
    </cofactor>
    <text evidence="3">Binds 1 FMN per subunit.</text>
</comment>
<gene>
    <name evidence="3 7" type="primary">coaBC</name>
    <name evidence="7" type="ORF">GCM10023092_11810</name>
</gene>
<dbReference type="InterPro" id="IPR007085">
    <property type="entry name" value="DNA/pantothenate-metab_flavo_C"/>
</dbReference>
<dbReference type="GO" id="GO:0016874">
    <property type="term" value="F:ligase activity"/>
    <property type="evidence" value="ECO:0007669"/>
    <property type="project" value="UniProtKB-KW"/>
</dbReference>